<comment type="caution">
    <text evidence="3">The sequence shown here is derived from an EMBL/GenBank/DDBJ whole genome shotgun (WGS) entry which is preliminary data.</text>
</comment>
<dbReference type="EMBL" id="PQIB02000008">
    <property type="protein sequence ID" value="RLN03163.1"/>
    <property type="molecule type" value="Genomic_DNA"/>
</dbReference>
<keyword evidence="4" id="KW-1185">Reference proteome</keyword>
<dbReference type="Proteomes" id="UP000275267">
    <property type="component" value="Unassembled WGS sequence"/>
</dbReference>
<evidence type="ECO:0000259" key="2">
    <source>
        <dbReference type="Pfam" id="PF00685"/>
    </source>
</evidence>
<comment type="similarity">
    <text evidence="1">Belongs to the sulfotransferase 1 family.</text>
</comment>
<dbReference type="Gene3D" id="3.40.50.300">
    <property type="entry name" value="P-loop containing nucleotide triphosphate hydrolases"/>
    <property type="match status" value="1"/>
</dbReference>
<dbReference type="InterPro" id="IPR000863">
    <property type="entry name" value="Sulfotransferase_dom"/>
</dbReference>
<dbReference type="OrthoDB" id="692105at2759"/>
<gene>
    <name evidence="3" type="ORF">C2845_PM13G22400</name>
</gene>
<reference evidence="4" key="1">
    <citation type="journal article" date="2019" name="Nat. Commun.">
        <title>The genome of broomcorn millet.</title>
        <authorList>
            <person name="Zou C."/>
            <person name="Miki D."/>
            <person name="Li D."/>
            <person name="Tang Q."/>
            <person name="Xiao L."/>
            <person name="Rajput S."/>
            <person name="Deng P."/>
            <person name="Jia W."/>
            <person name="Huang R."/>
            <person name="Zhang M."/>
            <person name="Sun Y."/>
            <person name="Hu J."/>
            <person name="Fu X."/>
            <person name="Schnable P.S."/>
            <person name="Li F."/>
            <person name="Zhang H."/>
            <person name="Feng B."/>
            <person name="Zhu X."/>
            <person name="Liu R."/>
            <person name="Schnable J.C."/>
            <person name="Zhu J.-K."/>
            <person name="Zhang H."/>
        </authorList>
    </citation>
    <scope>NUCLEOTIDE SEQUENCE [LARGE SCALE GENOMIC DNA]</scope>
</reference>
<dbReference type="EC" id="2.8.2.-" evidence="1"/>
<dbReference type="Pfam" id="PF00685">
    <property type="entry name" value="Sulfotransfer_1"/>
    <property type="match status" value="1"/>
</dbReference>
<proteinExistence type="inferred from homology"/>
<organism evidence="3 4">
    <name type="scientific">Panicum miliaceum</name>
    <name type="common">Proso millet</name>
    <name type="synonym">Broomcorn millet</name>
    <dbReference type="NCBI Taxonomy" id="4540"/>
    <lineage>
        <taxon>Eukaryota</taxon>
        <taxon>Viridiplantae</taxon>
        <taxon>Streptophyta</taxon>
        <taxon>Embryophyta</taxon>
        <taxon>Tracheophyta</taxon>
        <taxon>Spermatophyta</taxon>
        <taxon>Magnoliopsida</taxon>
        <taxon>Liliopsida</taxon>
        <taxon>Poales</taxon>
        <taxon>Poaceae</taxon>
        <taxon>PACMAD clade</taxon>
        <taxon>Panicoideae</taxon>
        <taxon>Panicodae</taxon>
        <taxon>Paniceae</taxon>
        <taxon>Panicinae</taxon>
        <taxon>Panicum</taxon>
        <taxon>Panicum sect. Panicum</taxon>
    </lineage>
</organism>
<dbReference type="InterPro" id="IPR027417">
    <property type="entry name" value="P-loop_NTPase"/>
</dbReference>
<dbReference type="STRING" id="4540.A0A3L6RFI8"/>
<name>A0A3L6RFI8_PANMI</name>
<keyword evidence="1" id="KW-0808">Transferase</keyword>
<dbReference type="AlphaFoldDB" id="A0A3L6RFI8"/>
<accession>A0A3L6RFI8</accession>
<sequence length="81" mass="8727">MDTEFIVAPFTGGEESGGIVQEVVKLCSFENLKKLPVNSSGVTDPIGGLAVGDWENYMTEEMAKKLDRIVEEKLGGCGLTF</sequence>
<protein>
    <recommendedName>
        <fullName evidence="1">Sulfotransferase</fullName>
        <ecNumber evidence="1">2.8.2.-</ecNumber>
    </recommendedName>
</protein>
<evidence type="ECO:0000313" key="3">
    <source>
        <dbReference type="EMBL" id="RLN03163.1"/>
    </source>
</evidence>
<dbReference type="SUPFAM" id="SSF52540">
    <property type="entry name" value="P-loop containing nucleoside triphosphate hydrolases"/>
    <property type="match status" value="1"/>
</dbReference>
<dbReference type="GO" id="GO:0008146">
    <property type="term" value="F:sulfotransferase activity"/>
    <property type="evidence" value="ECO:0007669"/>
    <property type="project" value="InterPro"/>
</dbReference>
<feature type="domain" description="Sulfotransferase" evidence="2">
    <location>
        <begin position="7"/>
        <end position="78"/>
    </location>
</feature>
<evidence type="ECO:0000313" key="4">
    <source>
        <dbReference type="Proteomes" id="UP000275267"/>
    </source>
</evidence>
<evidence type="ECO:0000256" key="1">
    <source>
        <dbReference type="RuleBase" id="RU361155"/>
    </source>
</evidence>